<organism evidence="1 2">
    <name type="scientific">Mycoplana rhizolycopersici</name>
    <dbReference type="NCBI Taxonomy" id="2746702"/>
    <lineage>
        <taxon>Bacteria</taxon>
        <taxon>Pseudomonadati</taxon>
        <taxon>Pseudomonadota</taxon>
        <taxon>Alphaproteobacteria</taxon>
        <taxon>Hyphomicrobiales</taxon>
        <taxon>Rhizobiaceae</taxon>
        <taxon>Mycoplana</taxon>
    </lineage>
</organism>
<reference evidence="1 2" key="1">
    <citation type="submission" date="2020-06" db="EMBL/GenBank/DDBJ databases">
        <title>Rhizobium sp.nov. isolated from the tomato plant.</title>
        <authorList>
            <person name="Thin K.K."/>
            <person name="Zhang X."/>
            <person name="He S."/>
        </authorList>
    </citation>
    <scope>NUCLEOTIDE SEQUENCE [LARGE SCALE GENOMIC DNA]</scope>
    <source>
        <strain evidence="1 2">DBTS2</strain>
    </source>
</reference>
<gene>
    <name evidence="1" type="ORF">HV823_22540</name>
</gene>
<sequence length="139" mass="15176">MTGRGSSQPAQILHSVRETRSCGTLYLVLSIAANTKYSINSFFTPVFWLLLPSENRAQKPPLRPAVHPPRRMVTKRILLIEGPGLKTLAPCRSCSVETINDMAPDSVKGWFMTDLWTLDVVCGACGKWGHVVNAGIPAG</sequence>
<proteinExistence type="predicted"/>
<comment type="caution">
    <text evidence="1">The sequence shown here is derived from an EMBL/GenBank/DDBJ whole genome shotgun (WGS) entry which is preliminary data.</text>
</comment>
<evidence type="ECO:0000313" key="2">
    <source>
        <dbReference type="Proteomes" id="UP000659172"/>
    </source>
</evidence>
<dbReference type="RefSeq" id="WP_176951929.1">
    <property type="nucleotide sequence ID" value="NZ_JABXYK010000019.1"/>
</dbReference>
<keyword evidence="2" id="KW-1185">Reference proteome</keyword>
<protein>
    <submittedName>
        <fullName evidence="1">Uncharacterized protein</fullName>
    </submittedName>
</protein>
<name>A0ABX2QM95_9HYPH</name>
<dbReference type="EMBL" id="JABXYK010000019">
    <property type="protein sequence ID" value="NVP58024.1"/>
    <property type="molecule type" value="Genomic_DNA"/>
</dbReference>
<accession>A0ABX2QM95</accession>
<evidence type="ECO:0000313" key="1">
    <source>
        <dbReference type="EMBL" id="NVP58024.1"/>
    </source>
</evidence>
<dbReference type="Proteomes" id="UP000659172">
    <property type="component" value="Unassembled WGS sequence"/>
</dbReference>